<organism evidence="2 3">
    <name type="scientific">Sphingobacterium deserti</name>
    <dbReference type="NCBI Taxonomy" id="1229276"/>
    <lineage>
        <taxon>Bacteria</taxon>
        <taxon>Pseudomonadati</taxon>
        <taxon>Bacteroidota</taxon>
        <taxon>Sphingobacteriia</taxon>
        <taxon>Sphingobacteriales</taxon>
        <taxon>Sphingobacteriaceae</taxon>
        <taxon>Sphingobacterium</taxon>
    </lineage>
</organism>
<accession>A0A0B8T3J1</accession>
<dbReference type="Proteomes" id="UP000031802">
    <property type="component" value="Unassembled WGS sequence"/>
</dbReference>
<keyword evidence="3" id="KW-1185">Reference proteome</keyword>
<dbReference type="EMBL" id="JJMU01000008">
    <property type="protein sequence ID" value="KGE15701.1"/>
    <property type="molecule type" value="Genomic_DNA"/>
</dbReference>
<dbReference type="RefSeq" id="WP_037494939.1">
    <property type="nucleotide sequence ID" value="NZ_JJMU01000008.1"/>
</dbReference>
<dbReference type="PATRIC" id="fig|1229276.3.peg.498"/>
<keyword evidence="2" id="KW-0255">Endonuclease</keyword>
<dbReference type="GO" id="GO:0004519">
    <property type="term" value="F:endonuclease activity"/>
    <property type="evidence" value="ECO:0007669"/>
    <property type="project" value="UniProtKB-KW"/>
</dbReference>
<reference evidence="2 3" key="2">
    <citation type="journal article" date="2015" name="PLoS ONE">
        <title>Whole-Genome Optical Mapping and Finished Genome Sequence of Sphingobacterium deserti sp. nov., a New Species Isolated from the Western Desert of China.</title>
        <authorList>
            <person name="Teng C."/>
            <person name="Zhou Z."/>
            <person name="Molnar I."/>
            <person name="Li X."/>
            <person name="Tang R."/>
            <person name="Chen M."/>
            <person name="Wang L."/>
            <person name="Su S."/>
            <person name="Zhang W."/>
            <person name="Lin M."/>
        </authorList>
    </citation>
    <scope>NUCLEOTIDE SEQUENCE [LARGE SCALE GENOMIC DNA]</scope>
    <source>
        <strain evidence="3">ACCC05744</strain>
    </source>
</reference>
<dbReference type="Pfam" id="PF13588">
    <property type="entry name" value="HSDR_N_2"/>
    <property type="match status" value="1"/>
</dbReference>
<dbReference type="OrthoDB" id="9790377at2"/>
<gene>
    <name evidence="2" type="ORF">DI53_0479</name>
</gene>
<sequence>MFEPIPLNLPAYSSKITQKLDKLFIFDELRKKDLVLTPEEWVRQHWIHYLHRYKHYPKALMQIEGGLRLNTLKKRSDLLIYNNEGEKILLAEFKAPTVKITEKVFHQIANYNSIHKIPLLLVSNGIEHHYCKIDFAESRFFFLPELPNYNSALYL</sequence>
<evidence type="ECO:0000259" key="1">
    <source>
        <dbReference type="Pfam" id="PF13588"/>
    </source>
</evidence>
<proteinExistence type="predicted"/>
<dbReference type="eggNOG" id="COG4096">
    <property type="taxonomic scope" value="Bacteria"/>
</dbReference>
<evidence type="ECO:0000313" key="3">
    <source>
        <dbReference type="Proteomes" id="UP000031802"/>
    </source>
</evidence>
<protein>
    <submittedName>
        <fullName evidence="2">Restriction endonuclease, type I, R subunit/type III</fullName>
    </submittedName>
</protein>
<comment type="caution">
    <text evidence="2">The sequence shown here is derived from an EMBL/GenBank/DDBJ whole genome shotgun (WGS) entry which is preliminary data.</text>
</comment>
<dbReference type="STRING" id="1229276.DI53_0479"/>
<reference evidence="3" key="1">
    <citation type="submission" date="2014-04" db="EMBL/GenBank/DDBJ databases">
        <title>Whole-Genome optical mapping and complete genome sequence of Sphingobacterium deserti sp. nov., a new spaces isolated from desert in the west of China.</title>
        <authorList>
            <person name="Teng C."/>
            <person name="Zhou Z."/>
            <person name="Li X."/>
            <person name="Chen M."/>
            <person name="Lin M."/>
            <person name="Wang L."/>
            <person name="Su S."/>
            <person name="Zhang C."/>
            <person name="Zhang W."/>
        </authorList>
    </citation>
    <scope>NUCLEOTIDE SEQUENCE [LARGE SCALE GENOMIC DNA]</scope>
    <source>
        <strain evidence="3">ACCC05744</strain>
    </source>
</reference>
<dbReference type="InterPro" id="IPR029464">
    <property type="entry name" value="HSDR_N"/>
</dbReference>
<name>A0A0B8T3J1_9SPHI</name>
<feature type="domain" description="Type I restriction enzyme R protein N-terminal" evidence="1">
    <location>
        <begin position="38"/>
        <end position="147"/>
    </location>
</feature>
<evidence type="ECO:0000313" key="2">
    <source>
        <dbReference type="EMBL" id="KGE15701.1"/>
    </source>
</evidence>
<keyword evidence="2" id="KW-0540">Nuclease</keyword>
<keyword evidence="2" id="KW-0378">Hydrolase</keyword>
<dbReference type="AlphaFoldDB" id="A0A0B8T3J1"/>